<dbReference type="EMBL" id="SPDV01000048">
    <property type="protein sequence ID" value="TFI56861.1"/>
    <property type="molecule type" value="Genomic_DNA"/>
</dbReference>
<dbReference type="AlphaFoldDB" id="A0A4Y8ZLH7"/>
<feature type="transmembrane region" description="Helical" evidence="1">
    <location>
        <begin position="50"/>
        <end position="69"/>
    </location>
</feature>
<dbReference type="Proteomes" id="UP000298213">
    <property type="component" value="Unassembled WGS sequence"/>
</dbReference>
<evidence type="ECO:0000313" key="3">
    <source>
        <dbReference type="Proteomes" id="UP000298213"/>
    </source>
</evidence>
<comment type="caution">
    <text evidence="2">The sequence shown here is derived from an EMBL/GenBank/DDBJ whole genome shotgun (WGS) entry which is preliminary data.</text>
</comment>
<gene>
    <name evidence="2" type="ORF">E2493_18120</name>
</gene>
<protein>
    <submittedName>
        <fullName evidence="2">DUF805 domain-containing protein</fullName>
    </submittedName>
</protein>
<feature type="transmembrane region" description="Helical" evidence="1">
    <location>
        <begin position="81"/>
        <end position="100"/>
    </location>
</feature>
<dbReference type="OrthoDB" id="9812349at2"/>
<evidence type="ECO:0000256" key="1">
    <source>
        <dbReference type="SAM" id="Phobius"/>
    </source>
</evidence>
<dbReference type="PANTHER" id="PTHR34980">
    <property type="entry name" value="INNER MEMBRANE PROTEIN-RELATED-RELATED"/>
    <property type="match status" value="1"/>
</dbReference>
<accession>A0A4Y8ZLH7</accession>
<proteinExistence type="predicted"/>
<sequence length="126" mass="13945">MEWALLPLKRYAEFSGRSRRKEYWMFFLLMLAANFAVGILGTILGDLIEMVLSLLLLVAFLIPGIAVGIRRLHDTGRSGWWLLISLIPIVGSIILIVFLASDGTRGPNEYGPDPKLEGGGIAERFA</sequence>
<organism evidence="2 3">
    <name type="scientific">Sphingomonas parva</name>
    <dbReference type="NCBI Taxonomy" id="2555898"/>
    <lineage>
        <taxon>Bacteria</taxon>
        <taxon>Pseudomonadati</taxon>
        <taxon>Pseudomonadota</taxon>
        <taxon>Alphaproteobacteria</taxon>
        <taxon>Sphingomonadales</taxon>
        <taxon>Sphingomonadaceae</taxon>
        <taxon>Sphingomonas</taxon>
    </lineage>
</organism>
<dbReference type="PANTHER" id="PTHR34980:SF2">
    <property type="entry name" value="INNER MEMBRANE PROTEIN YHAH-RELATED"/>
    <property type="match status" value="1"/>
</dbReference>
<keyword evidence="1" id="KW-0812">Transmembrane</keyword>
<evidence type="ECO:0000313" key="2">
    <source>
        <dbReference type="EMBL" id="TFI56861.1"/>
    </source>
</evidence>
<dbReference type="Pfam" id="PF05656">
    <property type="entry name" value="DUF805"/>
    <property type="match status" value="1"/>
</dbReference>
<keyword evidence="1" id="KW-0472">Membrane</keyword>
<dbReference type="InterPro" id="IPR008523">
    <property type="entry name" value="DUF805"/>
</dbReference>
<reference evidence="2 3" key="1">
    <citation type="submission" date="2019-03" db="EMBL/GenBank/DDBJ databases">
        <title>Genome sequence of Sphingomonas sp. 17J27-24.</title>
        <authorList>
            <person name="Kim M."/>
            <person name="Maeng S."/>
            <person name="Sathiyaraj S."/>
        </authorList>
    </citation>
    <scope>NUCLEOTIDE SEQUENCE [LARGE SCALE GENOMIC DNA]</scope>
    <source>
        <strain evidence="2 3">17J27-24</strain>
    </source>
</reference>
<name>A0A4Y8ZLH7_9SPHN</name>
<dbReference type="RefSeq" id="WP_135089744.1">
    <property type="nucleotide sequence ID" value="NZ_SPDV01000048.1"/>
</dbReference>
<dbReference type="GO" id="GO:0005886">
    <property type="term" value="C:plasma membrane"/>
    <property type="evidence" value="ECO:0007669"/>
    <property type="project" value="TreeGrafter"/>
</dbReference>
<keyword evidence="1" id="KW-1133">Transmembrane helix</keyword>
<keyword evidence="3" id="KW-1185">Reference proteome</keyword>
<feature type="transmembrane region" description="Helical" evidence="1">
    <location>
        <begin position="23"/>
        <end position="44"/>
    </location>
</feature>